<keyword evidence="4" id="KW-0233">DNA recombination</keyword>
<dbReference type="EMBL" id="FWFZ01000014">
    <property type="protein sequence ID" value="SLN59376.1"/>
    <property type="molecule type" value="Genomic_DNA"/>
</dbReference>
<comment type="similarity">
    <text evidence="1">Belongs to the 'phage' integrase family.</text>
</comment>
<dbReference type="InterPro" id="IPR011010">
    <property type="entry name" value="DNA_brk_join_enz"/>
</dbReference>
<dbReference type="Proteomes" id="UP000193900">
    <property type="component" value="Unassembled WGS sequence"/>
</dbReference>
<organism evidence="6 7">
    <name type="scientific">Roseisalinus antarcticus</name>
    <dbReference type="NCBI Taxonomy" id="254357"/>
    <lineage>
        <taxon>Bacteria</taxon>
        <taxon>Pseudomonadati</taxon>
        <taxon>Pseudomonadota</taxon>
        <taxon>Alphaproteobacteria</taxon>
        <taxon>Rhodobacterales</taxon>
        <taxon>Roseobacteraceae</taxon>
        <taxon>Roseisalinus</taxon>
    </lineage>
</organism>
<dbReference type="PANTHER" id="PTHR30349:SF41">
    <property type="entry name" value="INTEGRASE_RECOMBINASE PROTEIN MJ0367-RELATED"/>
    <property type="match status" value="1"/>
</dbReference>
<accession>A0A1Y5TD96</accession>
<dbReference type="InterPro" id="IPR002104">
    <property type="entry name" value="Integrase_catalytic"/>
</dbReference>
<keyword evidence="3" id="KW-0238">DNA-binding</keyword>
<evidence type="ECO:0000256" key="4">
    <source>
        <dbReference type="ARBA" id="ARBA00023172"/>
    </source>
</evidence>
<dbReference type="PROSITE" id="PS51898">
    <property type="entry name" value="TYR_RECOMBINASE"/>
    <property type="match status" value="1"/>
</dbReference>
<dbReference type="AlphaFoldDB" id="A0A1Y5TD96"/>
<dbReference type="GO" id="GO:0003677">
    <property type="term" value="F:DNA binding"/>
    <property type="evidence" value="ECO:0007669"/>
    <property type="project" value="UniProtKB-KW"/>
</dbReference>
<dbReference type="SUPFAM" id="SSF56349">
    <property type="entry name" value="DNA breaking-rejoining enzymes"/>
    <property type="match status" value="1"/>
</dbReference>
<gene>
    <name evidence="6" type="ORF">ROA7023_02720</name>
</gene>
<dbReference type="Gene3D" id="1.10.443.10">
    <property type="entry name" value="Intergrase catalytic core"/>
    <property type="match status" value="1"/>
</dbReference>
<evidence type="ECO:0000259" key="5">
    <source>
        <dbReference type="PROSITE" id="PS51898"/>
    </source>
</evidence>
<feature type="domain" description="Tyr recombinase" evidence="5">
    <location>
        <begin position="251"/>
        <end position="446"/>
    </location>
</feature>
<evidence type="ECO:0000256" key="2">
    <source>
        <dbReference type="ARBA" id="ARBA00022908"/>
    </source>
</evidence>
<protein>
    <submittedName>
        <fullName evidence="6">Site-specific tyrosine recombinase XerC</fullName>
    </submittedName>
</protein>
<name>A0A1Y5TD96_9RHOB</name>
<reference evidence="6 7" key="1">
    <citation type="submission" date="2017-03" db="EMBL/GenBank/DDBJ databases">
        <authorList>
            <person name="Afonso C.L."/>
            <person name="Miller P.J."/>
            <person name="Scott M.A."/>
            <person name="Spackman E."/>
            <person name="Goraichik I."/>
            <person name="Dimitrov K.M."/>
            <person name="Suarez D.L."/>
            <person name="Swayne D.E."/>
        </authorList>
    </citation>
    <scope>NUCLEOTIDE SEQUENCE [LARGE SCALE GENOMIC DNA]</scope>
    <source>
        <strain evidence="6 7">CECT 7023</strain>
    </source>
</reference>
<dbReference type="GO" id="GO:0015074">
    <property type="term" value="P:DNA integration"/>
    <property type="evidence" value="ECO:0007669"/>
    <property type="project" value="UniProtKB-KW"/>
</dbReference>
<dbReference type="Pfam" id="PF00589">
    <property type="entry name" value="Phage_integrase"/>
    <property type="match status" value="1"/>
</dbReference>
<evidence type="ECO:0000256" key="3">
    <source>
        <dbReference type="ARBA" id="ARBA00023125"/>
    </source>
</evidence>
<evidence type="ECO:0000313" key="7">
    <source>
        <dbReference type="Proteomes" id="UP000193900"/>
    </source>
</evidence>
<dbReference type="InterPro" id="IPR050090">
    <property type="entry name" value="Tyrosine_recombinase_XerCD"/>
</dbReference>
<evidence type="ECO:0000313" key="6">
    <source>
        <dbReference type="EMBL" id="SLN59376.1"/>
    </source>
</evidence>
<dbReference type="PANTHER" id="PTHR30349">
    <property type="entry name" value="PHAGE INTEGRASE-RELATED"/>
    <property type="match status" value="1"/>
</dbReference>
<dbReference type="InterPro" id="IPR013762">
    <property type="entry name" value="Integrase-like_cat_sf"/>
</dbReference>
<dbReference type="GO" id="GO:0006310">
    <property type="term" value="P:DNA recombination"/>
    <property type="evidence" value="ECO:0007669"/>
    <property type="project" value="UniProtKB-KW"/>
</dbReference>
<proteinExistence type="inferred from homology"/>
<keyword evidence="2" id="KW-0229">DNA integration</keyword>
<dbReference type="CDD" id="cd01184">
    <property type="entry name" value="INT_C_like_1"/>
    <property type="match status" value="1"/>
</dbReference>
<evidence type="ECO:0000256" key="1">
    <source>
        <dbReference type="ARBA" id="ARBA00008857"/>
    </source>
</evidence>
<keyword evidence="7" id="KW-1185">Reference proteome</keyword>
<sequence length="451" mass="51081">MVRSYFANALDAYVERLNNTGWPDRHLDILKQELDVHEDAIGGFDDLSDLYLDGASVEGFRASAGLSDADWAENEPDLREWMRKARRDQIKAFLSRAECLDGFSFSEPNEIASRPPQARSASLSAAISDFKAEHGPQWSIEMRKKADAYLAVLVEHFGPDCPMDQISRQDAADMKKLVQALPANRKTKPETRNLSLQDAIAVPGLPKMGVKTVNSYIDMFRRFWDWAERHGRAPYKLFDGMKVAKAKQAAEKRKAYSKEQLSRLYAELTENRSGLVKKDDHKWGTLLAMFTGARLREVAQLVPSDIRSEDGIWYIDINADGENKSLKSSAAKRRVPVHSELVKLGFLEWVEGCAKQPRLFMSFTHNTKEGYGRNLGRWFGTFLTKIGMKEDGLVFHSLRHTAITRMRQASAELSLVQEIVGHERDTVTDGYFGEGYTLAQKKDAIEKITLR</sequence>